<protein>
    <recommendedName>
        <fullName evidence="8">Glycosyltransferase 61 catalytic domain-containing protein</fullName>
    </recommendedName>
</protein>
<evidence type="ECO:0000256" key="4">
    <source>
        <dbReference type="ARBA" id="ARBA00022692"/>
    </source>
</evidence>
<accession>A0A7S4C6H9</accession>
<feature type="domain" description="Glycosyltransferase 61 catalytic" evidence="8">
    <location>
        <begin position="113"/>
        <end position="203"/>
    </location>
</feature>
<gene>
    <name evidence="9" type="ORF">PCAR00345_LOCUS41205</name>
</gene>
<dbReference type="PANTHER" id="PTHR20961:SF38">
    <property type="entry name" value="PROTEIN O-LINKED-MANNOSE BETA-1,4-N-ACETYLGLUCOSAMINYLTRANSFERASE 2"/>
    <property type="match status" value="1"/>
</dbReference>
<evidence type="ECO:0000313" key="9">
    <source>
        <dbReference type="EMBL" id="CAE0788496.1"/>
    </source>
</evidence>
<evidence type="ECO:0000256" key="5">
    <source>
        <dbReference type="ARBA" id="ARBA00022989"/>
    </source>
</evidence>
<organism evidence="9">
    <name type="scientific">Chrysotila carterae</name>
    <name type="common">Marine alga</name>
    <name type="synonym">Syracosphaera carterae</name>
    <dbReference type="NCBI Taxonomy" id="13221"/>
    <lineage>
        <taxon>Eukaryota</taxon>
        <taxon>Haptista</taxon>
        <taxon>Haptophyta</taxon>
        <taxon>Prymnesiophyceae</taxon>
        <taxon>Isochrysidales</taxon>
        <taxon>Isochrysidaceae</taxon>
        <taxon>Chrysotila</taxon>
    </lineage>
</organism>
<keyword evidence="5" id="KW-1133">Transmembrane helix</keyword>
<dbReference type="AlphaFoldDB" id="A0A7S4C6H9"/>
<evidence type="ECO:0000256" key="1">
    <source>
        <dbReference type="ARBA" id="ARBA00004167"/>
    </source>
</evidence>
<keyword evidence="2" id="KW-0328">Glycosyltransferase</keyword>
<sequence>MACFATSYSLPIRYTNNVYHQAELVYAMLAGALPTPPDDIIWGAPPISAWARSMLQLMLPGARVHESINASEAVGCRVFNEAPSAGIYFRSAKTAKEIRAHALKQCGLADRQADIVTPLVVFMPRAAASSVQSAGRRNFVRRREIVEQLRMLNGSRVKVVPSPSASMPICEQISVWAMADAIATPNGAHFVNAPFLPRGAVLVEGVPWSMRHYVGQLRITQHFSTRHLRAHSSRPPPSPLLGRFSAVGSEQECEVNQACQHAYRDRANLHVEPQAIIAALSPLLNCRDDDDWQNPWPVGSARAACKTAAHS</sequence>
<comment type="subcellular location">
    <subcellularLocation>
        <location evidence="1">Membrane</location>
        <topology evidence="1">Single-pass membrane protein</topology>
    </subcellularLocation>
</comment>
<dbReference type="EMBL" id="HBIZ01067355">
    <property type="protein sequence ID" value="CAE0788496.1"/>
    <property type="molecule type" value="Transcribed_RNA"/>
</dbReference>
<evidence type="ECO:0000256" key="7">
    <source>
        <dbReference type="ARBA" id="ARBA00023180"/>
    </source>
</evidence>
<keyword evidence="7" id="KW-0325">Glycoprotein</keyword>
<dbReference type="InterPro" id="IPR007657">
    <property type="entry name" value="Glycosyltransferase_61"/>
</dbReference>
<evidence type="ECO:0000256" key="6">
    <source>
        <dbReference type="ARBA" id="ARBA00023136"/>
    </source>
</evidence>
<name>A0A7S4C6H9_CHRCT</name>
<dbReference type="GO" id="GO:0016757">
    <property type="term" value="F:glycosyltransferase activity"/>
    <property type="evidence" value="ECO:0007669"/>
    <property type="project" value="UniProtKB-KW"/>
</dbReference>
<proteinExistence type="predicted"/>
<evidence type="ECO:0000256" key="3">
    <source>
        <dbReference type="ARBA" id="ARBA00022679"/>
    </source>
</evidence>
<keyword evidence="6" id="KW-0472">Membrane</keyword>
<evidence type="ECO:0000259" key="8">
    <source>
        <dbReference type="Pfam" id="PF04577"/>
    </source>
</evidence>
<dbReference type="Pfam" id="PF04577">
    <property type="entry name" value="Glyco_transf_61"/>
    <property type="match status" value="1"/>
</dbReference>
<reference evidence="9" key="1">
    <citation type="submission" date="2021-01" db="EMBL/GenBank/DDBJ databases">
        <authorList>
            <person name="Corre E."/>
            <person name="Pelletier E."/>
            <person name="Niang G."/>
            <person name="Scheremetjew M."/>
            <person name="Finn R."/>
            <person name="Kale V."/>
            <person name="Holt S."/>
            <person name="Cochrane G."/>
            <person name="Meng A."/>
            <person name="Brown T."/>
            <person name="Cohen L."/>
        </authorList>
    </citation>
    <scope>NUCLEOTIDE SEQUENCE</scope>
    <source>
        <strain evidence="9">CCMP645</strain>
    </source>
</reference>
<dbReference type="PANTHER" id="PTHR20961">
    <property type="entry name" value="GLYCOSYLTRANSFERASE"/>
    <property type="match status" value="1"/>
</dbReference>
<dbReference type="InterPro" id="IPR049625">
    <property type="entry name" value="Glyco_transf_61_cat"/>
</dbReference>
<evidence type="ECO:0000256" key="2">
    <source>
        <dbReference type="ARBA" id="ARBA00022676"/>
    </source>
</evidence>
<dbReference type="GO" id="GO:0016020">
    <property type="term" value="C:membrane"/>
    <property type="evidence" value="ECO:0007669"/>
    <property type="project" value="UniProtKB-SubCell"/>
</dbReference>
<keyword evidence="4" id="KW-0812">Transmembrane</keyword>
<keyword evidence="3" id="KW-0808">Transferase</keyword>